<dbReference type="KEGG" id="pste:PSTEL_11525"/>
<dbReference type="STRING" id="169760.PSTEL_11525"/>
<evidence type="ECO:0000313" key="1">
    <source>
        <dbReference type="EMBL" id="AIQ63615.1"/>
    </source>
</evidence>
<dbReference type="RefSeq" id="WP_038695283.1">
    <property type="nucleotide sequence ID" value="NZ_CP009286.1"/>
</dbReference>
<proteinExistence type="predicted"/>
<keyword evidence="2" id="KW-1185">Reference proteome</keyword>
<protein>
    <submittedName>
        <fullName evidence="1">Uncharacterized protein</fullName>
    </submittedName>
</protein>
<organism evidence="1 2">
    <name type="scientific">Paenibacillus stellifer</name>
    <dbReference type="NCBI Taxonomy" id="169760"/>
    <lineage>
        <taxon>Bacteria</taxon>
        <taxon>Bacillati</taxon>
        <taxon>Bacillota</taxon>
        <taxon>Bacilli</taxon>
        <taxon>Bacillales</taxon>
        <taxon>Paenibacillaceae</taxon>
        <taxon>Paenibacillus</taxon>
    </lineage>
</organism>
<dbReference type="HOGENOM" id="CLU_150013_0_0_9"/>
<reference evidence="1 2" key="1">
    <citation type="submission" date="2014-08" db="EMBL/GenBank/DDBJ databases">
        <title>Comparative genomics of the Paenibacillus odorifer group.</title>
        <authorList>
            <person name="den Bakker H.C."/>
            <person name="Tsai Y.-C."/>
            <person name="Martin N."/>
            <person name="Korlach J."/>
            <person name="Wiedmann M."/>
        </authorList>
    </citation>
    <scope>NUCLEOTIDE SEQUENCE [LARGE SCALE GENOMIC DNA]</scope>
    <source>
        <strain evidence="1 2">DSM 14472</strain>
    </source>
</reference>
<evidence type="ECO:0000313" key="2">
    <source>
        <dbReference type="Proteomes" id="UP000029507"/>
    </source>
</evidence>
<accession>A0A089LU14</accession>
<gene>
    <name evidence="1" type="ORF">PSTEL_11525</name>
</gene>
<dbReference type="EMBL" id="CP009286">
    <property type="protein sequence ID" value="AIQ63615.1"/>
    <property type="molecule type" value="Genomic_DNA"/>
</dbReference>
<name>A0A089LU14_9BACL</name>
<sequence>MQRCTMMIDNLLSLMQADKLVFRESRQPAPDSLISQNAKDQILLILPLIYQLLWVYEYDYQEQLEQERKRLYKKFKKLYFDGDVVEIVAQNLYLVTSKDKGERLGILEERLQRIVTGLS</sequence>
<dbReference type="Proteomes" id="UP000029507">
    <property type="component" value="Chromosome"/>
</dbReference>
<dbReference type="AlphaFoldDB" id="A0A089LU14"/>